<keyword evidence="2 4" id="KW-0560">Oxidoreductase</keyword>
<dbReference type="GO" id="GO:0016620">
    <property type="term" value="F:oxidoreductase activity, acting on the aldehyde or oxo group of donors, NAD or NADP as acceptor"/>
    <property type="evidence" value="ECO:0007669"/>
    <property type="project" value="InterPro"/>
</dbReference>
<dbReference type="InterPro" id="IPR015590">
    <property type="entry name" value="Aldehyde_DH_dom"/>
</dbReference>
<dbReference type="AlphaFoldDB" id="A0A7K1V2D8"/>
<dbReference type="InterPro" id="IPR016161">
    <property type="entry name" value="Ald_DH/histidinol_DH"/>
</dbReference>
<gene>
    <name evidence="6" type="ORF">GPX89_26370</name>
</gene>
<dbReference type="Pfam" id="PF00171">
    <property type="entry name" value="Aldedh"/>
    <property type="match status" value="1"/>
</dbReference>
<organism evidence="6 7">
    <name type="scientific">Nocardia terrae</name>
    <dbReference type="NCBI Taxonomy" id="2675851"/>
    <lineage>
        <taxon>Bacteria</taxon>
        <taxon>Bacillati</taxon>
        <taxon>Actinomycetota</taxon>
        <taxon>Actinomycetes</taxon>
        <taxon>Mycobacteriales</taxon>
        <taxon>Nocardiaceae</taxon>
        <taxon>Nocardia</taxon>
    </lineage>
</organism>
<protein>
    <submittedName>
        <fullName evidence="6">Aldehyde dehydrogenase family protein</fullName>
    </submittedName>
</protein>
<evidence type="ECO:0000256" key="3">
    <source>
        <dbReference type="PROSITE-ProRule" id="PRU10007"/>
    </source>
</evidence>
<dbReference type="InterPro" id="IPR016162">
    <property type="entry name" value="Ald_DH_N"/>
</dbReference>
<dbReference type="Gene3D" id="3.40.605.10">
    <property type="entry name" value="Aldehyde Dehydrogenase, Chain A, domain 1"/>
    <property type="match status" value="1"/>
</dbReference>
<evidence type="ECO:0000313" key="6">
    <source>
        <dbReference type="EMBL" id="MVU80765.1"/>
    </source>
</evidence>
<dbReference type="RefSeq" id="WP_157390336.1">
    <property type="nucleotide sequence ID" value="NZ_WRPP01000005.1"/>
</dbReference>
<dbReference type="PANTHER" id="PTHR11699">
    <property type="entry name" value="ALDEHYDE DEHYDROGENASE-RELATED"/>
    <property type="match status" value="1"/>
</dbReference>
<evidence type="ECO:0000256" key="1">
    <source>
        <dbReference type="ARBA" id="ARBA00009986"/>
    </source>
</evidence>
<evidence type="ECO:0000259" key="5">
    <source>
        <dbReference type="Pfam" id="PF00171"/>
    </source>
</evidence>
<evidence type="ECO:0000256" key="2">
    <source>
        <dbReference type="ARBA" id="ARBA00023002"/>
    </source>
</evidence>
<dbReference type="Gene3D" id="3.40.309.10">
    <property type="entry name" value="Aldehyde Dehydrogenase, Chain A, domain 2"/>
    <property type="match status" value="1"/>
</dbReference>
<dbReference type="InterPro" id="IPR029510">
    <property type="entry name" value="Ald_DH_CS_GLU"/>
</dbReference>
<dbReference type="PROSITE" id="PS00687">
    <property type="entry name" value="ALDEHYDE_DEHYDR_GLU"/>
    <property type="match status" value="1"/>
</dbReference>
<dbReference type="CDD" id="cd07099">
    <property type="entry name" value="ALDH_DDALDH"/>
    <property type="match status" value="1"/>
</dbReference>
<dbReference type="InterPro" id="IPR016163">
    <property type="entry name" value="Ald_DH_C"/>
</dbReference>
<sequence length="521" mass="55912">MAESQLPSRAVVPPISGELTVTSPVDGTVIAAVPNMTDAEVATLAARLRAAQPEWEALGTRGRGKWLGQLRDWILDNETHLMSLIQQETGKVYGDASIEPSYGLMVLNYWIKNAGEFLRDGRPKPASPTQLTKQLTVSYRPFPLVGVISPWNWPLVMPLLDIPAALMAGCAVLSKPSELTPLTWLEVVRGWREDIGAPDVLGCATGAGTTGRAVVDAVDMVQFTGSVRTGRAVAARAGERLIPCSLELGGKDPMIVLNDADIERTSGGAVWGAFVNAGQGCIAIERAYVEAGIYDDFVREVVSRTNALRVGTDIDAPFTADIGAMSSEAQLAIVERHVDDAVAKGAKVLAGGKRKPGPGFYYLPTVLVDVDHTMDIMREETFGPVLPIMKVPDAESALALANDSAFGLSGSVWTKDRRKGEALAERLEVGGGCVNNVCMTNFQLPLPSGGWKDSGIGARFGAAGGIRKYTRAQARVSERVEAKSEAHWYPFTPFKGGLIAKGSRFIEARDWRRRLGRSAGR</sequence>
<evidence type="ECO:0000313" key="7">
    <source>
        <dbReference type="Proteomes" id="UP000466794"/>
    </source>
</evidence>
<keyword evidence="7" id="KW-1185">Reference proteome</keyword>
<reference evidence="6 7" key="1">
    <citation type="submission" date="2019-12" db="EMBL/GenBank/DDBJ databases">
        <title>Nocardia sp. nov. ET3-3 isolated from soil.</title>
        <authorList>
            <person name="Kanchanasin P."/>
            <person name="Tanasupawat S."/>
            <person name="Yuki M."/>
            <person name="Kudo T."/>
        </authorList>
    </citation>
    <scope>NUCLEOTIDE SEQUENCE [LARGE SCALE GENOMIC DNA]</scope>
    <source>
        <strain evidence="6 7">ET3-3</strain>
    </source>
</reference>
<dbReference type="EMBL" id="WRPP01000005">
    <property type="protein sequence ID" value="MVU80765.1"/>
    <property type="molecule type" value="Genomic_DNA"/>
</dbReference>
<feature type="active site" evidence="3">
    <location>
        <position position="247"/>
    </location>
</feature>
<comment type="similarity">
    <text evidence="1 4">Belongs to the aldehyde dehydrogenase family.</text>
</comment>
<comment type="caution">
    <text evidence="6">The sequence shown here is derived from an EMBL/GenBank/DDBJ whole genome shotgun (WGS) entry which is preliminary data.</text>
</comment>
<feature type="domain" description="Aldehyde dehydrogenase" evidence="5">
    <location>
        <begin position="17"/>
        <end position="473"/>
    </location>
</feature>
<dbReference type="Proteomes" id="UP000466794">
    <property type="component" value="Unassembled WGS sequence"/>
</dbReference>
<evidence type="ECO:0000256" key="4">
    <source>
        <dbReference type="RuleBase" id="RU003345"/>
    </source>
</evidence>
<dbReference type="FunFam" id="3.40.309.10:FF:000009">
    <property type="entry name" value="Aldehyde dehydrogenase A"/>
    <property type="match status" value="1"/>
</dbReference>
<dbReference type="SUPFAM" id="SSF53720">
    <property type="entry name" value="ALDH-like"/>
    <property type="match status" value="1"/>
</dbReference>
<accession>A0A7K1V2D8</accession>
<name>A0A7K1V2D8_9NOCA</name>
<proteinExistence type="inferred from homology"/>